<dbReference type="EMBL" id="CP108057">
    <property type="protein sequence ID" value="WUO46846.1"/>
    <property type="molecule type" value="Genomic_DNA"/>
</dbReference>
<organism evidence="2 3">
    <name type="scientific">Streptomyces goshikiensis</name>
    <dbReference type="NCBI Taxonomy" id="1942"/>
    <lineage>
        <taxon>Bacteria</taxon>
        <taxon>Bacillati</taxon>
        <taxon>Actinomycetota</taxon>
        <taxon>Actinomycetes</taxon>
        <taxon>Kitasatosporales</taxon>
        <taxon>Streptomycetaceae</taxon>
        <taxon>Streptomyces</taxon>
    </lineage>
</organism>
<proteinExistence type="predicted"/>
<dbReference type="RefSeq" id="WP_328775948.1">
    <property type="nucleotide sequence ID" value="NZ_CP108057.1"/>
</dbReference>
<evidence type="ECO:0000313" key="2">
    <source>
        <dbReference type="EMBL" id="WUO46846.1"/>
    </source>
</evidence>
<gene>
    <name evidence="2" type="ORF">OHU17_13880</name>
</gene>
<sequence length="98" mass="10355">MDTTAHTPPTDANEKPGWGLAALFSGALLACVRHGGTAGWWVALWAPLLILAALVTAYGWSVSARVRFRMGPWEWFALFGTHVGLLLGGGIAVGLLDP</sequence>
<feature type="transmembrane region" description="Helical" evidence="1">
    <location>
        <begin position="75"/>
        <end position="96"/>
    </location>
</feature>
<dbReference type="Proteomes" id="UP001432075">
    <property type="component" value="Chromosome"/>
</dbReference>
<evidence type="ECO:0000256" key="1">
    <source>
        <dbReference type="SAM" id="Phobius"/>
    </source>
</evidence>
<keyword evidence="1" id="KW-1133">Transmembrane helix</keyword>
<keyword evidence="1" id="KW-0812">Transmembrane</keyword>
<evidence type="ECO:0000313" key="3">
    <source>
        <dbReference type="Proteomes" id="UP001432075"/>
    </source>
</evidence>
<keyword evidence="3" id="KW-1185">Reference proteome</keyword>
<feature type="transmembrane region" description="Helical" evidence="1">
    <location>
        <begin position="39"/>
        <end position="60"/>
    </location>
</feature>
<accession>A0ABZ1RKI6</accession>
<protein>
    <submittedName>
        <fullName evidence="2">Uncharacterized protein</fullName>
    </submittedName>
</protein>
<name>A0ABZ1RKI6_9ACTN</name>
<keyword evidence="1" id="KW-0472">Membrane</keyword>
<reference evidence="2" key="1">
    <citation type="submission" date="2022-10" db="EMBL/GenBank/DDBJ databases">
        <title>The complete genomes of actinobacterial strains from the NBC collection.</title>
        <authorList>
            <person name="Joergensen T.S."/>
            <person name="Alvarez Arevalo M."/>
            <person name="Sterndorff E.B."/>
            <person name="Faurdal D."/>
            <person name="Vuksanovic O."/>
            <person name="Mourched A.-S."/>
            <person name="Charusanti P."/>
            <person name="Shaw S."/>
            <person name="Blin K."/>
            <person name="Weber T."/>
        </authorList>
    </citation>
    <scope>NUCLEOTIDE SEQUENCE</scope>
    <source>
        <strain evidence="2">NBC_00283</strain>
    </source>
</reference>